<evidence type="ECO:0000313" key="2">
    <source>
        <dbReference type="Proteomes" id="UP001165064"/>
    </source>
</evidence>
<gene>
    <name evidence="1" type="ORF">Amon02_001013100</name>
</gene>
<dbReference type="Proteomes" id="UP001165064">
    <property type="component" value="Unassembled WGS sequence"/>
</dbReference>
<accession>A0ACB5TWY0</accession>
<dbReference type="EMBL" id="BSXS01009948">
    <property type="protein sequence ID" value="GME96979.1"/>
    <property type="molecule type" value="Genomic_DNA"/>
</dbReference>
<proteinExistence type="predicted"/>
<protein>
    <submittedName>
        <fullName evidence="1">Unnamed protein product</fullName>
    </submittedName>
</protein>
<keyword evidence="2" id="KW-1185">Reference proteome</keyword>
<name>A0ACB5TWY0_AMBMO</name>
<comment type="caution">
    <text evidence="1">The sequence shown here is derived from an EMBL/GenBank/DDBJ whole genome shotgun (WGS) entry which is preliminary data.</text>
</comment>
<reference evidence="1" key="1">
    <citation type="submission" date="2023-04" db="EMBL/GenBank/DDBJ databases">
        <title>Ambrosiozyma monospora NBRC 10751.</title>
        <authorList>
            <person name="Ichikawa N."/>
            <person name="Sato H."/>
            <person name="Tonouchi N."/>
        </authorList>
    </citation>
    <scope>NUCLEOTIDE SEQUENCE</scope>
    <source>
        <strain evidence="1">NBRC 10751</strain>
    </source>
</reference>
<sequence>MSEMDRSTSSFSKPPGFTFLSNNSSDSLDSNGNKSSNKIQRKLTNLMFHSNSRNSSEQSRRTSEDEPRNNSILSDMFPNVSNVGFSNVRTSMDSGHPDRSNISSNTSIGGNSVSTSHTLRTRSSTTTLGKIGKDMKFTRLMGLGIDKKKKGDIGSVPPSPDVQSMHLGNYDRHNSSSSFGTFAAKLKKPDNLSIQASDPV</sequence>
<organism evidence="1 2">
    <name type="scientific">Ambrosiozyma monospora</name>
    <name type="common">Yeast</name>
    <name type="synonym">Endomycopsis monosporus</name>
    <dbReference type="NCBI Taxonomy" id="43982"/>
    <lineage>
        <taxon>Eukaryota</taxon>
        <taxon>Fungi</taxon>
        <taxon>Dikarya</taxon>
        <taxon>Ascomycota</taxon>
        <taxon>Saccharomycotina</taxon>
        <taxon>Pichiomycetes</taxon>
        <taxon>Pichiales</taxon>
        <taxon>Pichiaceae</taxon>
        <taxon>Ambrosiozyma</taxon>
    </lineage>
</organism>
<evidence type="ECO:0000313" key="1">
    <source>
        <dbReference type="EMBL" id="GME96979.1"/>
    </source>
</evidence>